<gene>
    <name evidence="4" type="ORF">Aru02nite_46820</name>
</gene>
<protein>
    <recommendedName>
        <fullName evidence="2">RNA 2',3'-cyclic phosphodiesterase</fullName>
        <shortName evidence="2">RNA 2',3'-CPDase</shortName>
        <ecNumber evidence="2">3.1.4.58</ecNumber>
    </recommendedName>
</protein>
<keyword evidence="5" id="KW-1185">Reference proteome</keyword>
<organism evidence="4 5">
    <name type="scientific">Actinocatenispora rupis</name>
    <dbReference type="NCBI Taxonomy" id="519421"/>
    <lineage>
        <taxon>Bacteria</taxon>
        <taxon>Bacillati</taxon>
        <taxon>Actinomycetota</taxon>
        <taxon>Actinomycetes</taxon>
        <taxon>Micromonosporales</taxon>
        <taxon>Micromonosporaceae</taxon>
        <taxon>Actinocatenispora</taxon>
    </lineage>
</organism>
<evidence type="ECO:0000313" key="5">
    <source>
        <dbReference type="Proteomes" id="UP000612808"/>
    </source>
</evidence>
<evidence type="ECO:0000256" key="3">
    <source>
        <dbReference type="SAM" id="MobiDB-lite"/>
    </source>
</evidence>
<dbReference type="EMBL" id="BOMB01000026">
    <property type="protein sequence ID" value="GID13793.1"/>
    <property type="molecule type" value="Genomic_DNA"/>
</dbReference>
<comment type="function">
    <text evidence="2">Hydrolyzes RNA 2',3'-cyclic phosphodiester to an RNA 2'-phosphomonoester.</text>
</comment>
<feature type="region of interest" description="Disordered" evidence="3">
    <location>
        <begin position="1"/>
        <end position="26"/>
    </location>
</feature>
<evidence type="ECO:0000313" key="4">
    <source>
        <dbReference type="EMBL" id="GID13793.1"/>
    </source>
</evidence>
<dbReference type="GO" id="GO:0004113">
    <property type="term" value="F:2',3'-cyclic-nucleotide 3'-phosphodiesterase activity"/>
    <property type="evidence" value="ECO:0007669"/>
    <property type="project" value="InterPro"/>
</dbReference>
<accession>A0A8J3J413</accession>
<comment type="caution">
    <text evidence="4">The sequence shown here is derived from an EMBL/GenBank/DDBJ whole genome shotgun (WGS) entry which is preliminary data.</text>
</comment>
<feature type="active site" description="Proton donor" evidence="2">
    <location>
        <position position="70"/>
    </location>
</feature>
<name>A0A8J3J413_9ACTN</name>
<dbReference type="Pfam" id="PF13563">
    <property type="entry name" value="2_5_RNA_ligase2"/>
    <property type="match status" value="1"/>
</dbReference>
<sequence length="219" mass="23613">MSRRRRPASRRPADVRPSADAGRAGSDGPTARLFVAVVPPAEALAELGAVVDGLATYRSGARPTARSRWHITVAFLGEVAQERIPDATDALADAAARALPVRLRLAGGGRFGRGRFAVLWAGVDGAGDGDLASFGGLARSVRRELRRARLPYDDKPFRPHLTLARPGDRIDRGELADDVDRLRSYAGTPFPVDQVWLYRSQLGPHPVHTPLAHWPLGPA</sequence>
<dbReference type="GO" id="GO:0008664">
    <property type="term" value="F:RNA 2',3'-cyclic 3'-phosphodiesterase activity"/>
    <property type="evidence" value="ECO:0007669"/>
    <property type="project" value="UniProtKB-EC"/>
</dbReference>
<comment type="catalytic activity">
    <reaction evidence="2">
        <text>a 3'-end 2',3'-cyclophospho-ribonucleotide-RNA + H2O = a 3'-end 2'-phospho-ribonucleotide-RNA + H(+)</text>
        <dbReference type="Rhea" id="RHEA:11828"/>
        <dbReference type="Rhea" id="RHEA-COMP:10464"/>
        <dbReference type="Rhea" id="RHEA-COMP:17353"/>
        <dbReference type="ChEBI" id="CHEBI:15377"/>
        <dbReference type="ChEBI" id="CHEBI:15378"/>
        <dbReference type="ChEBI" id="CHEBI:83064"/>
        <dbReference type="ChEBI" id="CHEBI:173113"/>
        <dbReference type="EC" id="3.1.4.58"/>
    </reaction>
</comment>
<evidence type="ECO:0000256" key="1">
    <source>
        <dbReference type="ARBA" id="ARBA00022801"/>
    </source>
</evidence>
<evidence type="ECO:0000256" key="2">
    <source>
        <dbReference type="HAMAP-Rule" id="MF_01940"/>
    </source>
</evidence>
<keyword evidence="1 2" id="KW-0378">Hydrolase</keyword>
<dbReference type="PANTHER" id="PTHR35561">
    <property type="entry name" value="RNA 2',3'-CYCLIC PHOSPHODIESTERASE"/>
    <property type="match status" value="1"/>
</dbReference>
<dbReference type="RefSeq" id="WP_203661132.1">
    <property type="nucleotide sequence ID" value="NZ_BAAAZM010000020.1"/>
</dbReference>
<dbReference type="PANTHER" id="PTHR35561:SF1">
    <property type="entry name" value="RNA 2',3'-CYCLIC PHOSPHODIESTERASE"/>
    <property type="match status" value="1"/>
</dbReference>
<dbReference type="HAMAP" id="MF_01940">
    <property type="entry name" value="RNA_CPDase"/>
    <property type="match status" value="1"/>
</dbReference>
<dbReference type="InterPro" id="IPR004175">
    <property type="entry name" value="RNA_CPDase"/>
</dbReference>
<proteinExistence type="inferred from homology"/>
<reference evidence="4" key="1">
    <citation type="submission" date="2021-01" db="EMBL/GenBank/DDBJ databases">
        <title>Whole genome shotgun sequence of Actinocatenispora rupis NBRC 107355.</title>
        <authorList>
            <person name="Komaki H."/>
            <person name="Tamura T."/>
        </authorList>
    </citation>
    <scope>NUCLEOTIDE SEQUENCE</scope>
    <source>
        <strain evidence="4">NBRC 107355</strain>
    </source>
</reference>
<dbReference type="NCBIfam" id="TIGR02258">
    <property type="entry name" value="2_5_ligase"/>
    <property type="match status" value="1"/>
</dbReference>
<dbReference type="SUPFAM" id="SSF55144">
    <property type="entry name" value="LigT-like"/>
    <property type="match status" value="1"/>
</dbReference>
<dbReference type="Proteomes" id="UP000612808">
    <property type="component" value="Unassembled WGS sequence"/>
</dbReference>
<feature type="short sequence motif" description="HXTX 2" evidence="2">
    <location>
        <begin position="160"/>
        <end position="163"/>
    </location>
</feature>
<dbReference type="EC" id="3.1.4.58" evidence="2"/>
<comment type="similarity">
    <text evidence="2">Belongs to the 2H phosphoesterase superfamily. ThpR family.</text>
</comment>
<feature type="short sequence motif" description="HXTX 1" evidence="2">
    <location>
        <begin position="70"/>
        <end position="73"/>
    </location>
</feature>
<feature type="active site" description="Proton acceptor" evidence="2">
    <location>
        <position position="160"/>
    </location>
</feature>
<dbReference type="InterPro" id="IPR009097">
    <property type="entry name" value="Cyclic_Pdiesterase"/>
</dbReference>
<dbReference type="Gene3D" id="3.90.1140.10">
    <property type="entry name" value="Cyclic phosphodiesterase"/>
    <property type="match status" value="1"/>
</dbReference>
<dbReference type="AlphaFoldDB" id="A0A8J3J413"/>